<dbReference type="GO" id="GO:0001228">
    <property type="term" value="F:DNA-binding transcription activator activity, RNA polymerase II-specific"/>
    <property type="evidence" value="ECO:0007669"/>
    <property type="project" value="InterPro"/>
</dbReference>
<keyword evidence="2" id="KW-0805">Transcription regulation</keyword>
<dbReference type="InterPro" id="IPR027113">
    <property type="entry name" value="Transc_fact_NFYB/HAP3"/>
</dbReference>
<feature type="domain" description="Transcription factor CBF/NF-Y/archaeal histone" evidence="7">
    <location>
        <begin position="32"/>
        <end position="96"/>
    </location>
</feature>
<comment type="caution">
    <text evidence="8">The sequence shown here is derived from an EMBL/GenBank/DDBJ whole genome shotgun (WGS) entry which is preliminary data.</text>
</comment>
<dbReference type="Pfam" id="PF00808">
    <property type="entry name" value="CBFD_NFYB_HMF"/>
    <property type="match status" value="1"/>
</dbReference>
<organism evidence="8 9">
    <name type="scientific">Rubus argutus</name>
    <name type="common">Southern blackberry</name>
    <dbReference type="NCBI Taxonomy" id="59490"/>
    <lineage>
        <taxon>Eukaryota</taxon>
        <taxon>Viridiplantae</taxon>
        <taxon>Streptophyta</taxon>
        <taxon>Embryophyta</taxon>
        <taxon>Tracheophyta</taxon>
        <taxon>Spermatophyta</taxon>
        <taxon>Magnoliopsida</taxon>
        <taxon>eudicotyledons</taxon>
        <taxon>Gunneridae</taxon>
        <taxon>Pentapetalae</taxon>
        <taxon>rosids</taxon>
        <taxon>fabids</taxon>
        <taxon>Rosales</taxon>
        <taxon>Rosaceae</taxon>
        <taxon>Rosoideae</taxon>
        <taxon>Rosoideae incertae sedis</taxon>
        <taxon>Rubus</taxon>
    </lineage>
</organism>
<keyword evidence="5" id="KW-0804">Transcription</keyword>
<evidence type="ECO:0000256" key="2">
    <source>
        <dbReference type="ARBA" id="ARBA00023015"/>
    </source>
</evidence>
<dbReference type="GO" id="GO:0000978">
    <property type="term" value="F:RNA polymerase II cis-regulatory region sequence-specific DNA binding"/>
    <property type="evidence" value="ECO:0007669"/>
    <property type="project" value="TreeGrafter"/>
</dbReference>
<keyword evidence="4" id="KW-0010">Activator</keyword>
<dbReference type="PANTHER" id="PTHR11064:SF189">
    <property type="entry name" value="NUCLEAR TRANSCRIPTION FACTOR Y SUBUNIT B-2"/>
    <property type="match status" value="1"/>
</dbReference>
<evidence type="ECO:0000256" key="3">
    <source>
        <dbReference type="ARBA" id="ARBA00023125"/>
    </source>
</evidence>
<comment type="similarity">
    <text evidence="1">Belongs to the NFYB/HAP3 subunit family.</text>
</comment>
<dbReference type="CDD" id="cd22907">
    <property type="entry name" value="HFD_NFYB"/>
    <property type="match status" value="1"/>
</dbReference>
<dbReference type="PANTHER" id="PTHR11064">
    <property type="entry name" value="CCAAT-BINDING TRANSCRIPTION FACTOR-RELATED"/>
    <property type="match status" value="1"/>
</dbReference>
<dbReference type="PROSITE" id="PS00685">
    <property type="entry name" value="NFYB_HAP3"/>
    <property type="match status" value="1"/>
</dbReference>
<dbReference type="AlphaFoldDB" id="A0AAW1XTP2"/>
<evidence type="ECO:0000259" key="7">
    <source>
        <dbReference type="Pfam" id="PF00808"/>
    </source>
</evidence>
<name>A0AAW1XTP2_RUBAR</name>
<sequence>MADSDNDSGGAHNSPGGGYAKSELSPREQDRLLPIANVSRIMKKALPANAKISKDAKETVQECVSEFISFITGEASDKCQREKRKTINGDDLLWAMTTLGFEEYVEPLKVYLQRFREMEGEKSSLAARDKDATGVGFEGAASGGGGGGGGGGGVYWQQPQQVYGGGGFHQMGVSGVGLGKGGPGSNMGRPR</sequence>
<evidence type="ECO:0000256" key="4">
    <source>
        <dbReference type="ARBA" id="ARBA00023159"/>
    </source>
</evidence>
<keyword evidence="9" id="KW-1185">Reference proteome</keyword>
<dbReference type="EMBL" id="JBEDUW010000003">
    <property type="protein sequence ID" value="KAK9939786.1"/>
    <property type="molecule type" value="Genomic_DNA"/>
</dbReference>
<evidence type="ECO:0000313" key="8">
    <source>
        <dbReference type="EMBL" id="KAK9939786.1"/>
    </source>
</evidence>
<proteinExistence type="inferred from homology"/>
<dbReference type="InterPro" id="IPR009072">
    <property type="entry name" value="Histone-fold"/>
</dbReference>
<reference evidence="8 9" key="1">
    <citation type="journal article" date="2023" name="G3 (Bethesda)">
        <title>A chromosome-length genome assembly and annotation of blackberry (Rubus argutus, cv. 'Hillquist').</title>
        <authorList>
            <person name="Bruna T."/>
            <person name="Aryal R."/>
            <person name="Dudchenko O."/>
            <person name="Sargent D.J."/>
            <person name="Mead D."/>
            <person name="Buti M."/>
            <person name="Cavallini A."/>
            <person name="Hytonen T."/>
            <person name="Andres J."/>
            <person name="Pham M."/>
            <person name="Weisz D."/>
            <person name="Mascagni F."/>
            <person name="Usai G."/>
            <person name="Natali L."/>
            <person name="Bassil N."/>
            <person name="Fernandez G.E."/>
            <person name="Lomsadze A."/>
            <person name="Armour M."/>
            <person name="Olukolu B."/>
            <person name="Poorten T."/>
            <person name="Britton C."/>
            <person name="Davik J."/>
            <person name="Ashrafi H."/>
            <person name="Aiden E.L."/>
            <person name="Borodovsky M."/>
            <person name="Worthington M."/>
        </authorList>
    </citation>
    <scope>NUCLEOTIDE SEQUENCE [LARGE SCALE GENOMIC DNA]</scope>
    <source>
        <strain evidence="8">PI 553951</strain>
    </source>
</reference>
<evidence type="ECO:0000256" key="1">
    <source>
        <dbReference type="ARBA" id="ARBA00009053"/>
    </source>
</evidence>
<dbReference type="Proteomes" id="UP001457282">
    <property type="component" value="Unassembled WGS sequence"/>
</dbReference>
<dbReference type="SUPFAM" id="SSF47113">
    <property type="entry name" value="Histone-fold"/>
    <property type="match status" value="1"/>
</dbReference>
<dbReference type="Gene3D" id="1.10.20.10">
    <property type="entry name" value="Histone, subunit A"/>
    <property type="match status" value="1"/>
</dbReference>
<evidence type="ECO:0000256" key="6">
    <source>
        <dbReference type="SAM" id="MobiDB-lite"/>
    </source>
</evidence>
<dbReference type="FunFam" id="1.10.20.10:FF:000035">
    <property type="entry name" value="Nuclear transcription factor Y subunit B-3"/>
    <property type="match status" value="1"/>
</dbReference>
<dbReference type="InterPro" id="IPR003958">
    <property type="entry name" value="CBFA_NFYB_domain"/>
</dbReference>
<evidence type="ECO:0000256" key="5">
    <source>
        <dbReference type="ARBA" id="ARBA00023163"/>
    </source>
</evidence>
<gene>
    <name evidence="8" type="ORF">M0R45_016472</name>
</gene>
<dbReference type="InterPro" id="IPR003956">
    <property type="entry name" value="Transcrpt_fac_NFYB/HAP3_CS"/>
</dbReference>
<keyword evidence="3" id="KW-0238">DNA-binding</keyword>
<evidence type="ECO:0000313" key="9">
    <source>
        <dbReference type="Proteomes" id="UP001457282"/>
    </source>
</evidence>
<dbReference type="GO" id="GO:0046982">
    <property type="term" value="F:protein heterodimerization activity"/>
    <property type="evidence" value="ECO:0007669"/>
    <property type="project" value="InterPro"/>
</dbReference>
<dbReference type="PRINTS" id="PR00615">
    <property type="entry name" value="CCAATSUBUNTA"/>
</dbReference>
<feature type="region of interest" description="Disordered" evidence="6">
    <location>
        <begin position="1"/>
        <end position="27"/>
    </location>
</feature>
<protein>
    <recommendedName>
        <fullName evidence="7">Transcription factor CBF/NF-Y/archaeal histone domain-containing protein</fullName>
    </recommendedName>
</protein>
<accession>A0AAW1XTP2</accession>
<dbReference type="GO" id="GO:0016602">
    <property type="term" value="C:CCAAT-binding factor complex"/>
    <property type="evidence" value="ECO:0007669"/>
    <property type="project" value="InterPro"/>
</dbReference>